<dbReference type="KEGG" id="elux:BTN50_0751"/>
<dbReference type="AlphaFoldDB" id="A0A291B8D5"/>
<dbReference type="EMBL" id="CP020660">
    <property type="protein sequence ID" value="ATF09265.1"/>
    <property type="molecule type" value="Genomic_DNA"/>
</dbReference>
<evidence type="ECO:0000313" key="2">
    <source>
        <dbReference type="Proteomes" id="UP000218160"/>
    </source>
</evidence>
<dbReference type="Proteomes" id="UP000218160">
    <property type="component" value="Chromosome 1"/>
</dbReference>
<protein>
    <recommendedName>
        <fullName evidence="3">Mobile element protein</fullName>
    </recommendedName>
</protein>
<evidence type="ECO:0000313" key="1">
    <source>
        <dbReference type="EMBL" id="ATF09265.1"/>
    </source>
</evidence>
<name>A0A291B8D5_9GAMM</name>
<evidence type="ECO:0008006" key="3">
    <source>
        <dbReference type="Google" id="ProtNLM"/>
    </source>
</evidence>
<keyword evidence="2" id="KW-1185">Reference proteome</keyword>
<organism evidence="1 2">
    <name type="scientific">Candidatus Enterovibrio altilux</name>
    <dbReference type="NCBI Taxonomy" id="1927128"/>
    <lineage>
        <taxon>Bacteria</taxon>
        <taxon>Pseudomonadati</taxon>
        <taxon>Pseudomonadota</taxon>
        <taxon>Gammaproteobacteria</taxon>
        <taxon>Vibrionales</taxon>
        <taxon>Vibrionaceae</taxon>
        <taxon>Enterovibrio</taxon>
    </lineage>
</organism>
<sequence>MTTGEVLLNLLKQTLYRIHEISANDAYDTRQSYETVRIK</sequence>
<gene>
    <name evidence="1" type="ORF">BTN50_0751</name>
</gene>
<proteinExistence type="predicted"/>
<accession>A0A291B8D5</accession>
<reference evidence="2" key="1">
    <citation type="submission" date="2017-04" db="EMBL/GenBank/DDBJ databases">
        <title>Genome evolution of the luminous symbionts of deep sea anglerfish.</title>
        <authorList>
            <person name="Hendry T.A."/>
        </authorList>
    </citation>
    <scope>NUCLEOTIDE SEQUENCE [LARGE SCALE GENOMIC DNA]</scope>
</reference>